<dbReference type="RefSeq" id="WP_291036850.1">
    <property type="nucleotide sequence ID" value="NZ_JAVDTI010000013.1"/>
</dbReference>
<proteinExistence type="predicted"/>
<dbReference type="EMBL" id="JAVDTI010000013">
    <property type="protein sequence ID" value="MDR6809785.1"/>
    <property type="molecule type" value="Genomic_DNA"/>
</dbReference>
<evidence type="ECO:0000313" key="3">
    <source>
        <dbReference type="Proteomes" id="UP001264980"/>
    </source>
</evidence>
<evidence type="ECO:0000256" key="1">
    <source>
        <dbReference type="SAM" id="SignalP"/>
    </source>
</evidence>
<evidence type="ECO:0000313" key="2">
    <source>
        <dbReference type="EMBL" id="MDR6809785.1"/>
    </source>
</evidence>
<reference evidence="2 3" key="1">
    <citation type="submission" date="2023-07" db="EMBL/GenBank/DDBJ databases">
        <title>Sorghum-associated microbial communities from plants grown in Nebraska, USA.</title>
        <authorList>
            <person name="Schachtman D."/>
        </authorList>
    </citation>
    <scope>NUCLEOTIDE SEQUENCE [LARGE SCALE GENOMIC DNA]</scope>
    <source>
        <strain evidence="2 3">BE57</strain>
    </source>
</reference>
<evidence type="ECO:0008006" key="4">
    <source>
        <dbReference type="Google" id="ProtNLM"/>
    </source>
</evidence>
<comment type="caution">
    <text evidence="2">The sequence shown here is derived from an EMBL/GenBank/DDBJ whole genome shotgun (WGS) entry which is preliminary data.</text>
</comment>
<feature type="signal peptide" evidence="1">
    <location>
        <begin position="1"/>
        <end position="19"/>
    </location>
</feature>
<sequence length="408" mass="46470">MRHFLFLIFLLYIPVCLHAQSDTSFFFSRVKQDSSKLKLNMDAVYDRPFLQMGKMPVALGGYLEANSSYFSSDGVSDGLSFQIPRLTVFMSATIRQRIKFMTEIEFEEGGKEVNIEFAALDIELHPLLNLRGGVIMNPIGSFNQNHDGPKWEFVDRPISSTTIIPSTWSNVGFGLFGKIARKNWVWAYEAYLSNGFNDQIIDNTENRTWFPAVKLNTDRFEESFNGTPLKTAKMAIRHRKIAELGVSWMNGVYNKFQNDGIRLDHKRYLNFLALDVNTTLRSKTIINGEWVWAWVDIPSTYSQQFGNRQQGGFIDIVQPIIKGRILGWSESVINVAGRGEYADYNIGSFAENNARIADHIYGASLALSFRPAPQTVIRANYRYQWQTDFLGNPATRTGGIQLGFSTYF</sequence>
<organism evidence="2 3">
    <name type="scientific">Dyadobacter fermentans</name>
    <dbReference type="NCBI Taxonomy" id="94254"/>
    <lineage>
        <taxon>Bacteria</taxon>
        <taxon>Pseudomonadati</taxon>
        <taxon>Bacteroidota</taxon>
        <taxon>Cytophagia</taxon>
        <taxon>Cytophagales</taxon>
        <taxon>Spirosomataceae</taxon>
        <taxon>Dyadobacter</taxon>
    </lineage>
</organism>
<dbReference type="InterPro" id="IPR023614">
    <property type="entry name" value="Porin_dom_sf"/>
</dbReference>
<name>A0ABU1RB24_9BACT</name>
<keyword evidence="1" id="KW-0732">Signal</keyword>
<keyword evidence="3" id="KW-1185">Reference proteome</keyword>
<protein>
    <recommendedName>
        <fullName evidence="4">Phosphate-selective porin O and P</fullName>
    </recommendedName>
</protein>
<accession>A0ABU1RB24</accession>
<dbReference type="Proteomes" id="UP001264980">
    <property type="component" value="Unassembled WGS sequence"/>
</dbReference>
<feature type="chain" id="PRO_5046589229" description="Phosphate-selective porin O and P" evidence="1">
    <location>
        <begin position="20"/>
        <end position="408"/>
    </location>
</feature>
<dbReference type="Gene3D" id="2.40.160.10">
    <property type="entry name" value="Porin"/>
    <property type="match status" value="1"/>
</dbReference>
<dbReference type="SUPFAM" id="SSF56935">
    <property type="entry name" value="Porins"/>
    <property type="match status" value="1"/>
</dbReference>
<gene>
    <name evidence="2" type="ORF">J2W84_006861</name>
</gene>